<proteinExistence type="predicted"/>
<dbReference type="InterPro" id="IPR036166">
    <property type="entry name" value="YxeA-like_sf"/>
</dbReference>
<evidence type="ECO:0000313" key="1">
    <source>
        <dbReference type="EMBL" id="MFD1428636.1"/>
    </source>
</evidence>
<dbReference type="Proteomes" id="UP001597196">
    <property type="component" value="Unassembled WGS sequence"/>
</dbReference>
<gene>
    <name evidence="1" type="ORF">ACFQ4P_00055</name>
</gene>
<evidence type="ECO:0000313" key="2">
    <source>
        <dbReference type="Proteomes" id="UP001597196"/>
    </source>
</evidence>
<dbReference type="RefSeq" id="WP_203625514.1">
    <property type="nucleotide sequence ID" value="NZ_BOLQ01000001.1"/>
</dbReference>
<keyword evidence="2" id="KW-1185">Reference proteome</keyword>
<dbReference type="SUPFAM" id="SSF159121">
    <property type="entry name" value="BC4932-like"/>
    <property type="match status" value="1"/>
</dbReference>
<protein>
    <submittedName>
        <fullName evidence="1">DUF1093 domain-containing protein</fullName>
    </submittedName>
</protein>
<organism evidence="1 2">
    <name type="scientific">Lacticaseibacillus mingshuiensis</name>
    <dbReference type="NCBI Taxonomy" id="2799574"/>
    <lineage>
        <taxon>Bacteria</taxon>
        <taxon>Bacillati</taxon>
        <taxon>Bacillota</taxon>
        <taxon>Bacilli</taxon>
        <taxon>Lactobacillales</taxon>
        <taxon>Lactobacillaceae</taxon>
        <taxon>Lacticaseibacillus</taxon>
    </lineage>
</organism>
<accession>A0ABW4CFH4</accession>
<dbReference type="Gene3D" id="2.40.50.480">
    <property type="match status" value="1"/>
</dbReference>
<dbReference type="Pfam" id="PF06486">
    <property type="entry name" value="DUF1093"/>
    <property type="match status" value="1"/>
</dbReference>
<comment type="caution">
    <text evidence="1">The sequence shown here is derived from an EMBL/GenBank/DDBJ whole genome shotgun (WGS) entry which is preliminary data.</text>
</comment>
<reference evidence="2" key="1">
    <citation type="journal article" date="2019" name="Int. J. Syst. Evol. Microbiol.">
        <title>The Global Catalogue of Microorganisms (GCM) 10K type strain sequencing project: providing services to taxonomists for standard genome sequencing and annotation.</title>
        <authorList>
            <consortium name="The Broad Institute Genomics Platform"/>
            <consortium name="The Broad Institute Genome Sequencing Center for Infectious Disease"/>
            <person name="Wu L."/>
            <person name="Ma J."/>
        </authorList>
    </citation>
    <scope>NUCLEOTIDE SEQUENCE [LARGE SCALE GENOMIC DNA]</scope>
    <source>
        <strain evidence="2">CCM 8980</strain>
    </source>
</reference>
<dbReference type="InterPro" id="IPR006542">
    <property type="entry name" value="DUF1093"/>
</dbReference>
<sequence>MKKIAGLIAVILIAALGFVGYRYWDTTYHSHDAYAVVTEGVKEKSKTAKGTDYKVNGKQYYMIKYTFDFYDASGNKTTLTYDGPESADPTPLTPGTYVRAKISQKRVTNGPWTISEGDVPAKALSAIKNQ</sequence>
<name>A0ABW4CFH4_9LACO</name>
<dbReference type="EMBL" id="JBHTOC010000001">
    <property type="protein sequence ID" value="MFD1428636.1"/>
    <property type="molecule type" value="Genomic_DNA"/>
</dbReference>